<evidence type="ECO:0000313" key="1">
    <source>
        <dbReference type="EMBL" id="MRN56042.1"/>
    </source>
</evidence>
<dbReference type="Proteomes" id="UP000463051">
    <property type="component" value="Unassembled WGS sequence"/>
</dbReference>
<reference evidence="1 2" key="1">
    <citation type="submission" date="2019-11" db="EMBL/GenBank/DDBJ databases">
        <title>Paenibacillus monticola sp. nov., a novel PGPR strain isolated from mountain sample in China.</title>
        <authorList>
            <person name="Zhao Q."/>
            <person name="Li H.-P."/>
            <person name="Zhang J.-L."/>
        </authorList>
    </citation>
    <scope>NUCLEOTIDE SEQUENCE [LARGE SCALE GENOMIC DNA]</scope>
    <source>
        <strain evidence="1 2">LC-T2</strain>
    </source>
</reference>
<keyword evidence="2" id="KW-1185">Reference proteome</keyword>
<protein>
    <submittedName>
        <fullName evidence="1">Uncharacterized protein</fullName>
    </submittedName>
</protein>
<dbReference type="AlphaFoldDB" id="A0A7X2H9I5"/>
<comment type="caution">
    <text evidence="1">The sequence shown here is derived from an EMBL/GenBank/DDBJ whole genome shotgun (WGS) entry which is preliminary data.</text>
</comment>
<dbReference type="RefSeq" id="WP_154121531.1">
    <property type="nucleotide sequence ID" value="NZ_WJXB01000011.1"/>
</dbReference>
<gene>
    <name evidence="1" type="ORF">GJB61_24005</name>
</gene>
<sequence length="48" mass="5595">MKSLSLFTMESPTIGQVDPHNSVSKKDILNWNDPEVIERLQGTYWFEL</sequence>
<organism evidence="1 2">
    <name type="scientific">Paenibacillus monticola</name>
    <dbReference type="NCBI Taxonomy" id="2666075"/>
    <lineage>
        <taxon>Bacteria</taxon>
        <taxon>Bacillati</taxon>
        <taxon>Bacillota</taxon>
        <taxon>Bacilli</taxon>
        <taxon>Bacillales</taxon>
        <taxon>Paenibacillaceae</taxon>
        <taxon>Paenibacillus</taxon>
    </lineage>
</organism>
<proteinExistence type="predicted"/>
<dbReference type="EMBL" id="WJXB01000011">
    <property type="protein sequence ID" value="MRN56042.1"/>
    <property type="molecule type" value="Genomic_DNA"/>
</dbReference>
<evidence type="ECO:0000313" key="2">
    <source>
        <dbReference type="Proteomes" id="UP000463051"/>
    </source>
</evidence>
<name>A0A7X2H9I5_9BACL</name>
<accession>A0A7X2H9I5</accession>